<proteinExistence type="inferred from homology"/>
<dbReference type="InterPro" id="IPR036631">
    <property type="entry name" value="MGMT_N_sf"/>
</dbReference>
<organism evidence="9 10">
    <name type="scientific">Paenibacillus larvae subsp. pulvifaciens</name>
    <dbReference type="NCBI Taxonomy" id="1477"/>
    <lineage>
        <taxon>Bacteria</taxon>
        <taxon>Bacillati</taxon>
        <taxon>Bacillota</taxon>
        <taxon>Bacilli</taxon>
        <taxon>Bacillales</taxon>
        <taxon>Paenibacillaceae</taxon>
        <taxon>Paenibacillus</taxon>
    </lineage>
</organism>
<dbReference type="NCBIfam" id="TIGR00589">
    <property type="entry name" value="ogt"/>
    <property type="match status" value="1"/>
</dbReference>
<dbReference type="InterPro" id="IPR008332">
    <property type="entry name" value="MethylG_MeTrfase_N"/>
</dbReference>
<dbReference type="EC" id="2.1.1.63" evidence="3"/>
<dbReference type="PANTHER" id="PTHR10815:SF12">
    <property type="entry name" value="METHYLATED-DNA--PROTEIN-CYSTEINE METHYLTRANSFERASE, INDUCIBLE"/>
    <property type="match status" value="1"/>
</dbReference>
<comment type="catalytic activity">
    <reaction evidence="8">
        <text>a 6-O-methyl-2'-deoxyguanosine in DNA + L-cysteinyl-[protein] = S-methyl-L-cysteinyl-[protein] + a 2'-deoxyguanosine in DNA</text>
        <dbReference type="Rhea" id="RHEA:24000"/>
        <dbReference type="Rhea" id="RHEA-COMP:10131"/>
        <dbReference type="Rhea" id="RHEA-COMP:10132"/>
        <dbReference type="Rhea" id="RHEA-COMP:11367"/>
        <dbReference type="Rhea" id="RHEA-COMP:11368"/>
        <dbReference type="ChEBI" id="CHEBI:29950"/>
        <dbReference type="ChEBI" id="CHEBI:82612"/>
        <dbReference type="ChEBI" id="CHEBI:85445"/>
        <dbReference type="ChEBI" id="CHEBI:85448"/>
        <dbReference type="EC" id="2.1.1.63"/>
    </reaction>
</comment>
<dbReference type="Gene3D" id="1.10.10.10">
    <property type="entry name" value="Winged helix-like DNA-binding domain superfamily/Winged helix DNA-binding domain"/>
    <property type="match status" value="1"/>
</dbReference>
<dbReference type="Gene3D" id="3.30.160.70">
    <property type="entry name" value="Methylated DNA-protein cysteine methyltransferase domain"/>
    <property type="match status" value="1"/>
</dbReference>
<dbReference type="RefSeq" id="WP_036654291.1">
    <property type="nucleotide sequence ID" value="NZ_CP019794.1"/>
</dbReference>
<keyword evidence="5 9" id="KW-0808">Transferase</keyword>
<keyword evidence="4 9" id="KW-0489">Methyltransferase</keyword>
<dbReference type="Pfam" id="PF01035">
    <property type="entry name" value="DNA_binding_1"/>
    <property type="match status" value="1"/>
</dbReference>
<evidence type="ECO:0000256" key="7">
    <source>
        <dbReference type="ARBA" id="ARBA00023204"/>
    </source>
</evidence>
<dbReference type="InterPro" id="IPR014048">
    <property type="entry name" value="MethylDNA_cys_MeTrfase_DNA-bd"/>
</dbReference>
<dbReference type="GO" id="GO:0003908">
    <property type="term" value="F:methylated-DNA-[protein]-cysteine S-methyltransferase activity"/>
    <property type="evidence" value="ECO:0007669"/>
    <property type="project" value="UniProtKB-EC"/>
</dbReference>
<keyword evidence="7" id="KW-0234">DNA repair</keyword>
<evidence type="ECO:0000256" key="1">
    <source>
        <dbReference type="ARBA" id="ARBA00001286"/>
    </source>
</evidence>
<evidence type="ECO:0000313" key="9">
    <source>
        <dbReference type="EMBL" id="ARF70132.1"/>
    </source>
</evidence>
<dbReference type="Proteomes" id="UP000192727">
    <property type="component" value="Chromosome"/>
</dbReference>
<dbReference type="Pfam" id="PF02870">
    <property type="entry name" value="Methyltransf_1N"/>
    <property type="match status" value="1"/>
</dbReference>
<dbReference type="FunFam" id="1.10.10.10:FF:000214">
    <property type="entry name" value="Methylated-DNA--protein-cysteine methyltransferase"/>
    <property type="match status" value="1"/>
</dbReference>
<dbReference type="GeneID" id="64219004"/>
<evidence type="ECO:0000313" key="10">
    <source>
        <dbReference type="Proteomes" id="UP000192727"/>
    </source>
</evidence>
<dbReference type="PANTHER" id="PTHR10815">
    <property type="entry name" value="METHYLATED-DNA--PROTEIN-CYSTEINE METHYLTRANSFERASE"/>
    <property type="match status" value="1"/>
</dbReference>
<dbReference type="EMBL" id="CP020557">
    <property type="protein sequence ID" value="ARF70132.1"/>
    <property type="molecule type" value="Genomic_DNA"/>
</dbReference>
<accession>A0A1V0UY54</accession>
<evidence type="ECO:0000256" key="2">
    <source>
        <dbReference type="ARBA" id="ARBA00008711"/>
    </source>
</evidence>
<dbReference type="GO" id="GO:0032259">
    <property type="term" value="P:methylation"/>
    <property type="evidence" value="ECO:0007669"/>
    <property type="project" value="UniProtKB-KW"/>
</dbReference>
<reference evidence="9 10" key="1">
    <citation type="submission" date="2017-03" db="EMBL/GenBank/DDBJ databases">
        <title>Paenibacillus larvae genome sequencing.</title>
        <authorList>
            <person name="Dingman D.W."/>
        </authorList>
    </citation>
    <scope>NUCLEOTIDE SEQUENCE [LARGE SCALE GENOMIC DNA]</scope>
    <source>
        <strain evidence="9 10">SAG 10367</strain>
    </source>
</reference>
<name>A0A1V0UY54_9BACL</name>
<dbReference type="CDD" id="cd06445">
    <property type="entry name" value="ATase"/>
    <property type="match status" value="1"/>
</dbReference>
<protein>
    <recommendedName>
        <fullName evidence="3">methylated-DNA--[protein]-cysteine S-methyltransferase</fullName>
        <ecNumber evidence="3">2.1.1.63</ecNumber>
    </recommendedName>
</protein>
<dbReference type="GO" id="GO:0006281">
    <property type="term" value="P:DNA repair"/>
    <property type="evidence" value="ECO:0007669"/>
    <property type="project" value="UniProtKB-KW"/>
</dbReference>
<sequence length="173" mass="19963">MENNRLSYIYWTHLNRGNWNLHLAATSKGLCYVESGDSSWEGLQRWAEMRLPHSQLKRDDNRMNRYKEQFIQYLERERSDFTFPLDLHGTPFQLTVWKALQELSYASTYAYSDIAELIRRPGAARAVGAAIGANPVLIAIPCHRVIGKNRTLTGYRGGLKMKTDLLQLEKSRS</sequence>
<dbReference type="InterPro" id="IPR001497">
    <property type="entry name" value="MethylDNA_cys_MeTrfase_AS"/>
</dbReference>
<keyword evidence="6" id="KW-0227">DNA damage</keyword>
<dbReference type="SUPFAM" id="SSF53155">
    <property type="entry name" value="Methylated DNA-protein cysteine methyltransferase domain"/>
    <property type="match status" value="1"/>
</dbReference>
<dbReference type="AlphaFoldDB" id="A0A1V0UY54"/>
<comment type="catalytic activity">
    <reaction evidence="1">
        <text>a 4-O-methyl-thymidine in DNA + L-cysteinyl-[protein] = a thymidine in DNA + S-methyl-L-cysteinyl-[protein]</text>
        <dbReference type="Rhea" id="RHEA:53428"/>
        <dbReference type="Rhea" id="RHEA-COMP:10131"/>
        <dbReference type="Rhea" id="RHEA-COMP:10132"/>
        <dbReference type="Rhea" id="RHEA-COMP:13555"/>
        <dbReference type="Rhea" id="RHEA-COMP:13556"/>
        <dbReference type="ChEBI" id="CHEBI:29950"/>
        <dbReference type="ChEBI" id="CHEBI:82612"/>
        <dbReference type="ChEBI" id="CHEBI:137386"/>
        <dbReference type="ChEBI" id="CHEBI:137387"/>
        <dbReference type="EC" id="2.1.1.63"/>
    </reaction>
</comment>
<evidence type="ECO:0000256" key="5">
    <source>
        <dbReference type="ARBA" id="ARBA00022679"/>
    </source>
</evidence>
<comment type="similarity">
    <text evidence="2">Belongs to the MGMT family.</text>
</comment>
<dbReference type="PROSITE" id="PS00374">
    <property type="entry name" value="MGMT"/>
    <property type="match status" value="1"/>
</dbReference>
<dbReference type="InterPro" id="IPR036388">
    <property type="entry name" value="WH-like_DNA-bd_sf"/>
</dbReference>
<dbReference type="SUPFAM" id="SSF46767">
    <property type="entry name" value="Methylated DNA-protein cysteine methyltransferase, C-terminal domain"/>
    <property type="match status" value="1"/>
</dbReference>
<evidence type="ECO:0000256" key="4">
    <source>
        <dbReference type="ARBA" id="ARBA00022603"/>
    </source>
</evidence>
<evidence type="ECO:0000256" key="8">
    <source>
        <dbReference type="ARBA" id="ARBA00049348"/>
    </source>
</evidence>
<evidence type="ECO:0000256" key="6">
    <source>
        <dbReference type="ARBA" id="ARBA00022763"/>
    </source>
</evidence>
<gene>
    <name evidence="9" type="ORF">B7C51_23230</name>
</gene>
<dbReference type="InterPro" id="IPR036217">
    <property type="entry name" value="MethylDNA_cys_MeTrfase_DNAb"/>
</dbReference>
<evidence type="ECO:0000256" key="3">
    <source>
        <dbReference type="ARBA" id="ARBA00011918"/>
    </source>
</evidence>